<dbReference type="EMBL" id="JABBGJ010000012">
    <property type="protein sequence ID" value="NML98831.1"/>
    <property type="molecule type" value="Genomic_DNA"/>
</dbReference>
<evidence type="ECO:0000313" key="3">
    <source>
        <dbReference type="Proteomes" id="UP000544134"/>
    </source>
</evidence>
<protein>
    <submittedName>
        <fullName evidence="2">Type I toxin-antitoxin system SymE family toxin</fullName>
    </submittedName>
</protein>
<sequence>MANANHKPRRACAGQTTRISVALEETPYTDSQQEKRIGVAFPWMRVTDALLEQAGFLPGQHVMFSVDHRFGHITITPDYDYRVASRYMTESETEAMLQRRGKRNCTTHKQQTRQAPGLLL</sequence>
<comment type="caution">
    <text evidence="2">The sequence shown here is derived from an EMBL/GenBank/DDBJ whole genome shotgun (WGS) entry which is preliminary data.</text>
</comment>
<feature type="region of interest" description="Disordered" evidence="1">
    <location>
        <begin position="98"/>
        <end position="120"/>
    </location>
</feature>
<organism evidence="2 3">
    <name type="scientific">Paraburkholderia polaris</name>
    <dbReference type="NCBI Taxonomy" id="2728848"/>
    <lineage>
        <taxon>Bacteria</taxon>
        <taxon>Pseudomonadati</taxon>
        <taxon>Pseudomonadota</taxon>
        <taxon>Betaproteobacteria</taxon>
        <taxon>Burkholderiales</taxon>
        <taxon>Burkholderiaceae</taxon>
        <taxon>Paraburkholderia</taxon>
    </lineage>
</organism>
<evidence type="ECO:0000313" key="2">
    <source>
        <dbReference type="EMBL" id="NML98831.1"/>
    </source>
</evidence>
<accession>A0A848I948</accession>
<gene>
    <name evidence="2" type="ORF">HHL24_12850</name>
</gene>
<evidence type="ECO:0000256" key="1">
    <source>
        <dbReference type="SAM" id="MobiDB-lite"/>
    </source>
</evidence>
<keyword evidence="3" id="KW-1185">Reference proteome</keyword>
<reference evidence="2 3" key="1">
    <citation type="submission" date="2020-04" db="EMBL/GenBank/DDBJ databases">
        <title>Paraburkholderia sp. RP-4-7 isolated from soil.</title>
        <authorList>
            <person name="Dahal R.H."/>
        </authorList>
    </citation>
    <scope>NUCLEOTIDE SEQUENCE [LARGE SCALE GENOMIC DNA]</scope>
    <source>
        <strain evidence="2 3">RP-4-7</strain>
    </source>
</reference>
<dbReference type="Proteomes" id="UP000544134">
    <property type="component" value="Unassembled WGS sequence"/>
</dbReference>
<dbReference type="AlphaFoldDB" id="A0A848I948"/>
<name>A0A848I948_9BURK</name>
<dbReference type="RefSeq" id="WP_169485839.1">
    <property type="nucleotide sequence ID" value="NZ_JABBGJ010000012.1"/>
</dbReference>
<proteinExistence type="predicted"/>